<evidence type="ECO:0000313" key="1">
    <source>
        <dbReference type="EMBL" id="CAF2098844.1"/>
    </source>
</evidence>
<evidence type="ECO:0000313" key="2">
    <source>
        <dbReference type="EMBL" id="CAF2098846.1"/>
    </source>
</evidence>
<protein>
    <submittedName>
        <fullName evidence="1">(rape) hypothetical protein</fullName>
    </submittedName>
</protein>
<organism evidence="1">
    <name type="scientific">Brassica napus</name>
    <name type="common">Rape</name>
    <dbReference type="NCBI Taxonomy" id="3708"/>
    <lineage>
        <taxon>Eukaryota</taxon>
        <taxon>Viridiplantae</taxon>
        <taxon>Streptophyta</taxon>
        <taxon>Embryophyta</taxon>
        <taxon>Tracheophyta</taxon>
        <taxon>Spermatophyta</taxon>
        <taxon>Magnoliopsida</taxon>
        <taxon>eudicotyledons</taxon>
        <taxon>Gunneridae</taxon>
        <taxon>Pentapetalae</taxon>
        <taxon>rosids</taxon>
        <taxon>malvids</taxon>
        <taxon>Brassicales</taxon>
        <taxon>Brassicaceae</taxon>
        <taxon>Brassiceae</taxon>
        <taxon>Brassica</taxon>
    </lineage>
</organism>
<proteinExistence type="predicted"/>
<dbReference type="EMBL" id="HG994359">
    <property type="protein sequence ID" value="CAF2098846.1"/>
    <property type="molecule type" value="Genomic_DNA"/>
</dbReference>
<sequence>MQQVMEQEILMRRCVPRRCYGPVHPPRPIMYAHYPSPRGYFVVPVAPRLSRNAQHLLSTFHVAEASTKLNGSVRVPLPLSLGRLR</sequence>
<reference evidence="1" key="1">
    <citation type="submission" date="2021-01" db="EMBL/GenBank/DDBJ databases">
        <authorList>
            <consortium name="Genoscope - CEA"/>
            <person name="William W."/>
        </authorList>
    </citation>
    <scope>NUCLEOTIDE SEQUENCE</scope>
</reference>
<gene>
    <name evidence="1" type="ORF">DARMORV10_A05P24450.1</name>
    <name evidence="2" type="ORF">DARMORV10_A05P24470.1</name>
</gene>
<name>A0A816TK75_BRANA</name>
<dbReference type="EMBL" id="HG994359">
    <property type="protein sequence ID" value="CAF2098844.1"/>
    <property type="molecule type" value="Genomic_DNA"/>
</dbReference>
<dbReference type="Proteomes" id="UP001295469">
    <property type="component" value="Chromosome A05"/>
</dbReference>
<dbReference type="AlphaFoldDB" id="A0A816TK75"/>
<accession>A0A816TK75</accession>